<accession>A0A2P1EL85</accession>
<gene>
    <name evidence="5" type="ORF">mc_267</name>
</gene>
<evidence type="ECO:0000313" key="6">
    <source>
        <dbReference type="Proteomes" id="UP000289600"/>
    </source>
</evidence>
<dbReference type="SUPFAM" id="SSF63411">
    <property type="entry name" value="LuxS/MPP-like metallohydrolase"/>
    <property type="match status" value="2"/>
</dbReference>
<evidence type="ECO:0000313" key="5">
    <source>
        <dbReference type="EMBL" id="AVL94653.1"/>
    </source>
</evidence>
<dbReference type="GO" id="GO:0046872">
    <property type="term" value="F:metal ion binding"/>
    <property type="evidence" value="ECO:0007669"/>
    <property type="project" value="InterPro"/>
</dbReference>
<dbReference type="Proteomes" id="UP000289600">
    <property type="component" value="Segment"/>
</dbReference>
<dbReference type="InterPro" id="IPR001431">
    <property type="entry name" value="Pept_M16_Zn_BS"/>
</dbReference>
<reference evidence="6" key="1">
    <citation type="submission" date="2018-01" db="EMBL/GenBank/DDBJ databases">
        <title>Testimony of 'menage a trois' revealed by the proteome of Megavirus virophage.</title>
        <authorList>
            <person name="Jeudy S."/>
            <person name="Bertaux L."/>
            <person name="Alempic J.-M."/>
            <person name="Lartigue A."/>
            <person name="Legendre M."/>
            <person name="Philippe N."/>
            <person name="Beucher L."/>
            <person name="Biondi E."/>
            <person name="Juul S."/>
            <person name="Turner D."/>
            <person name="Coute Y."/>
            <person name="Claverie J.-M."/>
            <person name="Abergel C."/>
        </authorList>
    </citation>
    <scope>NUCLEOTIDE SEQUENCE [LARGE SCALE GENOMIC DNA]</scope>
</reference>
<name>A0A2P1EL85_9VIRU</name>
<dbReference type="InterPro" id="IPR007863">
    <property type="entry name" value="Peptidase_M16_C"/>
</dbReference>
<evidence type="ECO:0000256" key="1">
    <source>
        <dbReference type="ARBA" id="ARBA00007261"/>
    </source>
</evidence>
<feature type="domain" description="Peptidase M16 C-terminal" evidence="4">
    <location>
        <begin position="166"/>
        <end position="354"/>
    </location>
</feature>
<dbReference type="PANTHER" id="PTHR11851">
    <property type="entry name" value="METALLOPROTEASE"/>
    <property type="match status" value="1"/>
</dbReference>
<dbReference type="InterPro" id="IPR011249">
    <property type="entry name" value="Metalloenz_LuxS/M16"/>
</dbReference>
<evidence type="ECO:0000259" key="4">
    <source>
        <dbReference type="Pfam" id="PF05193"/>
    </source>
</evidence>
<evidence type="ECO:0000256" key="2">
    <source>
        <dbReference type="RuleBase" id="RU004447"/>
    </source>
</evidence>
<comment type="similarity">
    <text evidence="1 2">Belongs to the peptidase M16 family.</text>
</comment>
<dbReference type="PROSITE" id="PS00143">
    <property type="entry name" value="INSULINASE"/>
    <property type="match status" value="1"/>
</dbReference>
<dbReference type="GO" id="GO:0004222">
    <property type="term" value="F:metalloendopeptidase activity"/>
    <property type="evidence" value="ECO:0007669"/>
    <property type="project" value="InterPro"/>
</dbReference>
<dbReference type="InterPro" id="IPR011765">
    <property type="entry name" value="Pept_M16_N"/>
</dbReference>
<dbReference type="PANTHER" id="PTHR11851:SF49">
    <property type="entry name" value="MITOCHONDRIAL-PROCESSING PEPTIDASE SUBUNIT ALPHA"/>
    <property type="match status" value="1"/>
</dbReference>
<dbReference type="EMBL" id="MG807320">
    <property type="protein sequence ID" value="AVL94653.1"/>
    <property type="molecule type" value="Genomic_DNA"/>
</dbReference>
<feature type="domain" description="Peptidase M16 N-terminal" evidence="3">
    <location>
        <begin position="21"/>
        <end position="160"/>
    </location>
</feature>
<dbReference type="Pfam" id="PF00675">
    <property type="entry name" value="Peptidase_M16"/>
    <property type="match status" value="1"/>
</dbReference>
<protein>
    <submittedName>
        <fullName evidence="5">Putative Zn-dependent peptidase</fullName>
    </submittedName>
</protein>
<dbReference type="InterPro" id="IPR050361">
    <property type="entry name" value="MPP/UQCRC_Complex"/>
</dbReference>
<evidence type="ECO:0000259" key="3">
    <source>
        <dbReference type="Pfam" id="PF00675"/>
    </source>
</evidence>
<organism evidence="5 6">
    <name type="scientific">Moumouvirus australiensis</name>
    <dbReference type="NCBI Taxonomy" id="2109587"/>
    <lineage>
        <taxon>Viruses</taxon>
        <taxon>Varidnaviria</taxon>
        <taxon>Bamfordvirae</taxon>
        <taxon>Nucleocytoviricota</taxon>
        <taxon>Megaviricetes</taxon>
        <taxon>Imitervirales</taxon>
        <taxon>Mimiviridae</taxon>
        <taxon>Megamimivirinae</taxon>
        <taxon>Moumouvirus</taxon>
        <taxon>Moumouvirus australiense</taxon>
    </lineage>
</organism>
<dbReference type="Pfam" id="PF05193">
    <property type="entry name" value="Peptidase_M16_C"/>
    <property type="match status" value="1"/>
</dbReference>
<dbReference type="Gene3D" id="3.30.830.10">
    <property type="entry name" value="Metalloenzyme, LuxS/M16 peptidase-like"/>
    <property type="match status" value="2"/>
</dbReference>
<dbReference type="GO" id="GO:0006508">
    <property type="term" value="P:proteolysis"/>
    <property type="evidence" value="ECO:0007669"/>
    <property type="project" value="InterPro"/>
</dbReference>
<proteinExistence type="inferred from homology"/>
<keyword evidence="6" id="KW-1185">Reference proteome</keyword>
<sequence length="436" mass="50482">MNFHEKNLANGMKLIFIPNTKLPVVSMGFFIKAGSRNEIKDNNGVAHFVEHMLFKSTKNRTGNELYNQLDTLGATYNAGTTSDYTFFYFSGNSTDTSTLIEILLDIYLNPLFLESDIFLERKVIIEEMRVLSDSPTVMLQSQLHKKIFKNTSLEREIIGTSDTINNITSSDLKSFYKCMYQPENTVFIIVGNLNIPIISNKIENTLGKISNINYQSADCVKNYFYEKSIIINNMEKQFKPYYYIKNIPDLKQIYIFIAFPLYDLYDEYDLEIDFISLILSGGSSSKLVKKLREDNGITYTIKSWPIIYEDSGVFVIQLVINPLQLKKTFQIVSKILKNMKTNVVNDNELKKIINLSKNELIYSLIQPLDILVYFGSNYISNKDYKFNLQEIYNNYQNVTPNDILYVCQKIFNRDKLNLLMCGNINFPTEILDTLNF</sequence>